<sequence>MRRGGRNWAVVSIAGTFQKQRVEAKGRRGGRQVLSAYCLVWSECRLLIGAGFGWASASDWCRPIDTRLGAGNHSLPGPMAGLGTAGENCSADRRMSHAA</sequence>
<protein>
    <submittedName>
        <fullName evidence="1">Uncharacterized protein</fullName>
    </submittedName>
</protein>
<gene>
    <name evidence="1" type="ORF">PXEA_LOCUS23836</name>
</gene>
<proteinExistence type="predicted"/>
<reference evidence="1" key="1">
    <citation type="submission" date="2018-11" db="EMBL/GenBank/DDBJ databases">
        <authorList>
            <consortium name="Pathogen Informatics"/>
        </authorList>
    </citation>
    <scope>NUCLEOTIDE SEQUENCE</scope>
</reference>
<dbReference type="AlphaFoldDB" id="A0A3S5BMG1"/>
<comment type="caution">
    <text evidence="1">The sequence shown here is derived from an EMBL/GenBank/DDBJ whole genome shotgun (WGS) entry which is preliminary data.</text>
</comment>
<dbReference type="EMBL" id="CAAALY010111975">
    <property type="protein sequence ID" value="VEL30396.1"/>
    <property type="molecule type" value="Genomic_DNA"/>
</dbReference>
<keyword evidence="2" id="KW-1185">Reference proteome</keyword>
<name>A0A3S5BMG1_9PLAT</name>
<dbReference type="Proteomes" id="UP000784294">
    <property type="component" value="Unassembled WGS sequence"/>
</dbReference>
<organism evidence="1 2">
    <name type="scientific">Protopolystoma xenopodis</name>
    <dbReference type="NCBI Taxonomy" id="117903"/>
    <lineage>
        <taxon>Eukaryota</taxon>
        <taxon>Metazoa</taxon>
        <taxon>Spiralia</taxon>
        <taxon>Lophotrochozoa</taxon>
        <taxon>Platyhelminthes</taxon>
        <taxon>Monogenea</taxon>
        <taxon>Polyopisthocotylea</taxon>
        <taxon>Polystomatidea</taxon>
        <taxon>Polystomatidae</taxon>
        <taxon>Protopolystoma</taxon>
    </lineage>
</organism>
<evidence type="ECO:0000313" key="1">
    <source>
        <dbReference type="EMBL" id="VEL30396.1"/>
    </source>
</evidence>
<accession>A0A3S5BMG1</accession>
<evidence type="ECO:0000313" key="2">
    <source>
        <dbReference type="Proteomes" id="UP000784294"/>
    </source>
</evidence>